<dbReference type="Proteomes" id="UP000805841">
    <property type="component" value="Unassembled WGS sequence"/>
</dbReference>
<comment type="caution">
    <text evidence="1">The sequence shown here is derived from an EMBL/GenBank/DDBJ whole genome shotgun (WGS) entry which is preliminary data.</text>
</comment>
<organism evidence="1 2">
    <name type="scientific">Pseudomonas typographi</name>
    <dbReference type="NCBI Taxonomy" id="2715964"/>
    <lineage>
        <taxon>Bacteria</taxon>
        <taxon>Pseudomonadati</taxon>
        <taxon>Pseudomonadota</taxon>
        <taxon>Gammaproteobacteria</taxon>
        <taxon>Pseudomonadales</taxon>
        <taxon>Pseudomonadaceae</taxon>
        <taxon>Pseudomonas</taxon>
    </lineage>
</organism>
<dbReference type="Pfam" id="PF10604">
    <property type="entry name" value="Polyketide_cyc2"/>
    <property type="match status" value="1"/>
</dbReference>
<dbReference type="PANTHER" id="PTHR39332">
    <property type="entry name" value="BLL4707 PROTEIN"/>
    <property type="match status" value="1"/>
</dbReference>
<dbReference type="RefSeq" id="WP_190418694.1">
    <property type="nucleotide sequence ID" value="NZ_JAAOCA010000007.1"/>
</dbReference>
<dbReference type="InterPro" id="IPR019587">
    <property type="entry name" value="Polyketide_cyclase/dehydratase"/>
</dbReference>
<name>A0ABR7YYV8_9PSED</name>
<dbReference type="CDD" id="cd07821">
    <property type="entry name" value="PYR_PYL_RCAR_like"/>
    <property type="match status" value="1"/>
</dbReference>
<protein>
    <submittedName>
        <fullName evidence="1">SRPBCC family protein</fullName>
    </submittedName>
</protein>
<dbReference type="InterPro" id="IPR023393">
    <property type="entry name" value="START-like_dom_sf"/>
</dbReference>
<keyword evidence="2" id="KW-1185">Reference proteome</keyword>
<evidence type="ECO:0000313" key="1">
    <source>
        <dbReference type="EMBL" id="MBD1598398.1"/>
    </source>
</evidence>
<dbReference type="PANTHER" id="PTHR39332:SF7">
    <property type="entry name" value="SRPBCC FAMILY PROTEIN"/>
    <property type="match status" value="1"/>
</dbReference>
<evidence type="ECO:0000313" key="2">
    <source>
        <dbReference type="Proteomes" id="UP000805841"/>
    </source>
</evidence>
<reference evidence="1 2" key="1">
    <citation type="journal article" date="2020" name="Insects">
        <title>Bacteria Belonging to Pseudomonas typographi sp. nov. from the Bark Beetle Ips typographus Have Genomic Potential to Aid in the Host Ecology.</title>
        <authorList>
            <person name="Peral-Aranega E."/>
            <person name="Saati-Santamaria Z."/>
            <person name="Kolarik M."/>
            <person name="Rivas R."/>
            <person name="Garcia-Fraile P."/>
        </authorList>
    </citation>
    <scope>NUCLEOTIDE SEQUENCE [LARGE SCALE GENOMIC DNA]</scope>
    <source>
        <strain evidence="1 2">CA3A</strain>
    </source>
</reference>
<dbReference type="SUPFAM" id="SSF55961">
    <property type="entry name" value="Bet v1-like"/>
    <property type="match status" value="1"/>
</dbReference>
<gene>
    <name evidence="1" type="ORF">HAQ05_06735</name>
</gene>
<dbReference type="Gene3D" id="3.30.530.20">
    <property type="match status" value="1"/>
</dbReference>
<proteinExistence type="predicted"/>
<sequence length="150" mass="16098">MQPDTLIHNPQGPRVVSAVEVPAAPSDVWALVGDFAGFARFITALSHTEVTGSGPGAVRKKFFKDGNIVLEQLNSYDAQAMCMTWSLIHTSLPVGNLWAAMQVVAQGDGSRAIWTIQAEPPQAGDDLVAFEGFLQGFADQAMNTVKQHFA</sequence>
<accession>A0ABR7YYV8</accession>
<dbReference type="EMBL" id="JAAOCA010000007">
    <property type="protein sequence ID" value="MBD1598398.1"/>
    <property type="molecule type" value="Genomic_DNA"/>
</dbReference>